<protein>
    <submittedName>
        <fullName evidence="1">Uncharacterized protein</fullName>
    </submittedName>
</protein>
<proteinExistence type="predicted"/>
<gene>
    <name evidence="1" type="ORF">BDV27DRAFT_119950</name>
</gene>
<dbReference type="Proteomes" id="UP000326268">
    <property type="component" value="Unassembled WGS sequence"/>
</dbReference>
<accession>A0A5N7AM20</accession>
<dbReference type="AlphaFoldDB" id="A0A5N7AM20"/>
<keyword evidence="2" id="KW-1185">Reference proteome</keyword>
<sequence length="67" mass="7870">MITANHSHPKGWSGAYMLQIITRTCRRRRFLPFPLFPFCLSSEMGTTFHPFPPILFMKMSLTRLLLQ</sequence>
<organism evidence="1 2">
    <name type="scientific">Aspergillus caelatus</name>
    <dbReference type="NCBI Taxonomy" id="61420"/>
    <lineage>
        <taxon>Eukaryota</taxon>
        <taxon>Fungi</taxon>
        <taxon>Dikarya</taxon>
        <taxon>Ascomycota</taxon>
        <taxon>Pezizomycotina</taxon>
        <taxon>Eurotiomycetes</taxon>
        <taxon>Eurotiomycetidae</taxon>
        <taxon>Eurotiales</taxon>
        <taxon>Aspergillaceae</taxon>
        <taxon>Aspergillus</taxon>
        <taxon>Aspergillus subgen. Circumdati</taxon>
    </lineage>
</organism>
<dbReference type="EMBL" id="ML737568">
    <property type="protein sequence ID" value="KAE8370048.1"/>
    <property type="molecule type" value="Genomic_DNA"/>
</dbReference>
<evidence type="ECO:0000313" key="1">
    <source>
        <dbReference type="EMBL" id="KAE8370048.1"/>
    </source>
</evidence>
<dbReference type="GeneID" id="43649425"/>
<reference evidence="1 2" key="1">
    <citation type="submission" date="2019-04" db="EMBL/GenBank/DDBJ databases">
        <title>Friends and foes A comparative genomics studyof 23 Aspergillus species from section Flavi.</title>
        <authorList>
            <consortium name="DOE Joint Genome Institute"/>
            <person name="Kjaerbolling I."/>
            <person name="Vesth T."/>
            <person name="Frisvad J.C."/>
            <person name="Nybo J.L."/>
            <person name="Theobald S."/>
            <person name="Kildgaard S."/>
            <person name="Isbrandt T."/>
            <person name="Kuo A."/>
            <person name="Sato A."/>
            <person name="Lyhne E.K."/>
            <person name="Kogle M.E."/>
            <person name="Wiebenga A."/>
            <person name="Kun R.S."/>
            <person name="Lubbers R.J."/>
            <person name="Makela M.R."/>
            <person name="Barry K."/>
            <person name="Chovatia M."/>
            <person name="Clum A."/>
            <person name="Daum C."/>
            <person name="Haridas S."/>
            <person name="He G."/>
            <person name="LaButti K."/>
            <person name="Lipzen A."/>
            <person name="Mondo S."/>
            <person name="Riley R."/>
            <person name="Salamov A."/>
            <person name="Simmons B.A."/>
            <person name="Magnuson J.K."/>
            <person name="Henrissat B."/>
            <person name="Mortensen U.H."/>
            <person name="Larsen T.O."/>
            <person name="Devries R.P."/>
            <person name="Grigoriev I.V."/>
            <person name="Machida M."/>
            <person name="Baker S.E."/>
            <person name="Andersen M.R."/>
        </authorList>
    </citation>
    <scope>NUCLEOTIDE SEQUENCE [LARGE SCALE GENOMIC DNA]</scope>
    <source>
        <strain evidence="1 2">CBS 763.97</strain>
    </source>
</reference>
<name>A0A5N7AM20_9EURO</name>
<evidence type="ECO:0000313" key="2">
    <source>
        <dbReference type="Proteomes" id="UP000326268"/>
    </source>
</evidence>
<dbReference type="RefSeq" id="XP_031933129.1">
    <property type="nucleotide sequence ID" value="XM_032064979.1"/>
</dbReference>